<evidence type="ECO:0000313" key="1">
    <source>
        <dbReference type="EMBL" id="KAK2642816.1"/>
    </source>
</evidence>
<dbReference type="AlphaFoldDB" id="A0AAD9TVP0"/>
<accession>A0AAD9TVP0</accession>
<dbReference type="EMBL" id="JANJYI010000007">
    <property type="protein sequence ID" value="KAK2642816.1"/>
    <property type="molecule type" value="Genomic_DNA"/>
</dbReference>
<organism evidence="1 2">
    <name type="scientific">Dipteronia dyeriana</name>
    <dbReference type="NCBI Taxonomy" id="168575"/>
    <lineage>
        <taxon>Eukaryota</taxon>
        <taxon>Viridiplantae</taxon>
        <taxon>Streptophyta</taxon>
        <taxon>Embryophyta</taxon>
        <taxon>Tracheophyta</taxon>
        <taxon>Spermatophyta</taxon>
        <taxon>Magnoliopsida</taxon>
        <taxon>eudicotyledons</taxon>
        <taxon>Gunneridae</taxon>
        <taxon>Pentapetalae</taxon>
        <taxon>rosids</taxon>
        <taxon>malvids</taxon>
        <taxon>Sapindales</taxon>
        <taxon>Sapindaceae</taxon>
        <taxon>Hippocastanoideae</taxon>
        <taxon>Acereae</taxon>
        <taxon>Dipteronia</taxon>
    </lineage>
</organism>
<dbReference type="Proteomes" id="UP001280121">
    <property type="component" value="Unassembled WGS sequence"/>
</dbReference>
<proteinExistence type="predicted"/>
<reference evidence="1" key="1">
    <citation type="journal article" date="2023" name="Plant J.">
        <title>Genome sequences and population genomics provide insights into the demographic history, inbreeding, and mutation load of two 'living fossil' tree species of Dipteronia.</title>
        <authorList>
            <person name="Feng Y."/>
            <person name="Comes H.P."/>
            <person name="Chen J."/>
            <person name="Zhu S."/>
            <person name="Lu R."/>
            <person name="Zhang X."/>
            <person name="Li P."/>
            <person name="Qiu J."/>
            <person name="Olsen K.M."/>
            <person name="Qiu Y."/>
        </authorList>
    </citation>
    <scope>NUCLEOTIDE SEQUENCE</scope>
    <source>
        <strain evidence="1">KIB01</strain>
    </source>
</reference>
<dbReference type="PANTHER" id="PTHR10492:SF94">
    <property type="entry name" value="ATP-DEPENDENT DNA HELICASE"/>
    <property type="match status" value="1"/>
</dbReference>
<sequence length="151" mass="17339">MRVKFDPLFSQFLLRIGDGIEETDVDEKIKLPAMMPIPYEDNETFLNTLLNLVFPDIHNYSNNVNFMINRAILTPTNECVNEINNLLIHKFPGHAMKYYSFDETLDKTEQGFQEDFLNTLTPNGLHPHELGCPIMLLQNISSSEGFVMALD</sequence>
<protein>
    <recommendedName>
        <fullName evidence="3">ATP-dependent DNA helicase</fullName>
    </recommendedName>
</protein>
<dbReference type="PANTHER" id="PTHR10492">
    <property type="match status" value="1"/>
</dbReference>
<gene>
    <name evidence="1" type="ORF">Ddye_024579</name>
</gene>
<comment type="caution">
    <text evidence="1">The sequence shown here is derived from an EMBL/GenBank/DDBJ whole genome shotgun (WGS) entry which is preliminary data.</text>
</comment>
<evidence type="ECO:0000313" key="2">
    <source>
        <dbReference type="Proteomes" id="UP001280121"/>
    </source>
</evidence>
<name>A0AAD9TVP0_9ROSI</name>
<keyword evidence="2" id="KW-1185">Reference proteome</keyword>
<evidence type="ECO:0008006" key="3">
    <source>
        <dbReference type="Google" id="ProtNLM"/>
    </source>
</evidence>